<dbReference type="GO" id="GO:0005789">
    <property type="term" value="C:endoplasmic reticulum membrane"/>
    <property type="evidence" value="ECO:0007669"/>
    <property type="project" value="UniProtKB-SubCell"/>
</dbReference>
<evidence type="ECO:0000256" key="1">
    <source>
        <dbReference type="ARBA" id="ARBA00004477"/>
    </source>
</evidence>
<dbReference type="OMA" id="VANSFVM"/>
<evidence type="ECO:0000256" key="5">
    <source>
        <dbReference type="ARBA" id="ARBA00023136"/>
    </source>
</evidence>
<accession>W6Q3W0</accession>
<evidence type="ECO:0000256" key="6">
    <source>
        <dbReference type="SAM" id="Phobius"/>
    </source>
</evidence>
<dbReference type="OrthoDB" id="202672at2759"/>
<evidence type="ECO:0000313" key="8">
    <source>
        <dbReference type="Proteomes" id="UP000030686"/>
    </source>
</evidence>
<proteinExistence type="predicted"/>
<dbReference type="Proteomes" id="UP000030686">
    <property type="component" value="Unassembled WGS sequence"/>
</dbReference>
<reference evidence="7" key="1">
    <citation type="journal article" date="2014" name="Nat. Commun.">
        <title>Multiple recent horizontal transfers of a large genomic region in cheese making fungi.</title>
        <authorList>
            <person name="Cheeseman K."/>
            <person name="Ropars J."/>
            <person name="Renault P."/>
            <person name="Dupont J."/>
            <person name="Gouzy J."/>
            <person name="Branca A."/>
            <person name="Abraham A.L."/>
            <person name="Ceppi M."/>
            <person name="Conseiller E."/>
            <person name="Debuchy R."/>
            <person name="Malagnac F."/>
            <person name="Goarin A."/>
            <person name="Silar P."/>
            <person name="Lacoste S."/>
            <person name="Sallet E."/>
            <person name="Bensimon A."/>
            <person name="Giraud T."/>
            <person name="Brygoo Y."/>
        </authorList>
    </citation>
    <scope>NUCLEOTIDE SEQUENCE [LARGE SCALE GENOMIC DNA]</scope>
    <source>
        <strain evidence="7">FM164</strain>
    </source>
</reference>
<dbReference type="EMBL" id="HG792016">
    <property type="protein sequence ID" value="CDM31035.1"/>
    <property type="molecule type" value="Genomic_DNA"/>
</dbReference>
<dbReference type="AlphaFoldDB" id="W6Q3W0"/>
<name>W6Q3W0_PENRF</name>
<dbReference type="GO" id="GO:0016740">
    <property type="term" value="F:transferase activity"/>
    <property type="evidence" value="ECO:0007669"/>
    <property type="project" value="UniProtKB-KW"/>
</dbReference>
<gene>
    <name evidence="7" type="ORF">PROQFM164_S02g001185</name>
</gene>
<feature type="transmembrane region" description="Helical" evidence="6">
    <location>
        <begin position="80"/>
        <end position="100"/>
    </location>
</feature>
<dbReference type="InterPro" id="IPR024512">
    <property type="entry name" value="Ser_palmitoyltrfase_ssu-like"/>
</dbReference>
<keyword evidence="3" id="KW-0256">Endoplasmic reticulum</keyword>
<keyword evidence="7" id="KW-0808">Transferase</keyword>
<keyword evidence="2 6" id="KW-0812">Transmembrane</keyword>
<organism evidence="7 8">
    <name type="scientific">Penicillium roqueforti (strain FM164)</name>
    <dbReference type="NCBI Taxonomy" id="1365484"/>
    <lineage>
        <taxon>Eukaryota</taxon>
        <taxon>Fungi</taxon>
        <taxon>Dikarya</taxon>
        <taxon>Ascomycota</taxon>
        <taxon>Pezizomycotina</taxon>
        <taxon>Eurotiomycetes</taxon>
        <taxon>Eurotiomycetidae</taxon>
        <taxon>Eurotiales</taxon>
        <taxon>Aspergillaceae</taxon>
        <taxon>Penicillium</taxon>
    </lineage>
</organism>
<sequence length="128" mass="14610">MAMMTTQNESLSDPMTSLMSQVPAAMNECLDKYSSNMKSSAPWRKPRCNIFQRASDRVQLAYYRYEVTFGLYVLTSNEKLVVNAFVSTVITLIFWALLYFPTLVYNKGDNLIWLLTGHGSQQPSTMMV</sequence>
<evidence type="ECO:0000256" key="4">
    <source>
        <dbReference type="ARBA" id="ARBA00022989"/>
    </source>
</evidence>
<keyword evidence="8" id="KW-1185">Reference proteome</keyword>
<evidence type="ECO:0000256" key="2">
    <source>
        <dbReference type="ARBA" id="ARBA00022692"/>
    </source>
</evidence>
<evidence type="ECO:0000313" key="7">
    <source>
        <dbReference type="EMBL" id="CDM31035.1"/>
    </source>
</evidence>
<keyword evidence="5 6" id="KW-0472">Membrane</keyword>
<protein>
    <submittedName>
        <fullName evidence="7">Small subunit of serine palmitoyltransferase-like</fullName>
    </submittedName>
</protein>
<evidence type="ECO:0000256" key="3">
    <source>
        <dbReference type="ARBA" id="ARBA00022824"/>
    </source>
</evidence>
<comment type="subcellular location">
    <subcellularLocation>
        <location evidence="1">Endoplasmic reticulum membrane</location>
        <topology evidence="1">Multi-pass membrane protein</topology>
    </subcellularLocation>
</comment>
<keyword evidence="4 6" id="KW-1133">Transmembrane helix</keyword>
<dbReference type="Pfam" id="PF11779">
    <property type="entry name" value="SPT_ssu-like"/>
    <property type="match status" value="1"/>
</dbReference>